<accession>Q6K3A3</accession>
<dbReference type="EMBL" id="AP005696">
    <property type="protein sequence ID" value="BAD19998.1"/>
    <property type="molecule type" value="Genomic_DNA"/>
</dbReference>
<organism evidence="1 2">
    <name type="scientific">Oryza sativa subsp. japonica</name>
    <name type="common">Rice</name>
    <dbReference type="NCBI Taxonomy" id="39947"/>
    <lineage>
        <taxon>Eukaryota</taxon>
        <taxon>Viridiplantae</taxon>
        <taxon>Streptophyta</taxon>
        <taxon>Embryophyta</taxon>
        <taxon>Tracheophyta</taxon>
        <taxon>Spermatophyta</taxon>
        <taxon>Magnoliopsida</taxon>
        <taxon>Liliopsida</taxon>
        <taxon>Poales</taxon>
        <taxon>Poaceae</taxon>
        <taxon>BOP clade</taxon>
        <taxon>Oryzoideae</taxon>
        <taxon>Oryzeae</taxon>
        <taxon>Oryzinae</taxon>
        <taxon>Oryza</taxon>
        <taxon>Oryza sativa</taxon>
    </lineage>
</organism>
<dbReference type="AlphaFoldDB" id="Q6K3A3"/>
<evidence type="ECO:0000313" key="1">
    <source>
        <dbReference type="EMBL" id="BAD19998.1"/>
    </source>
</evidence>
<gene>
    <name evidence="1" type="primary">OSJNBa0063K04.26</name>
</gene>
<protein>
    <submittedName>
        <fullName evidence="1">Uncharacterized protein</fullName>
    </submittedName>
</protein>
<name>Q6K3A3_ORYSJ</name>
<evidence type="ECO:0000313" key="2">
    <source>
        <dbReference type="Proteomes" id="UP000000763"/>
    </source>
</evidence>
<sequence length="58" mass="6024">MSSRRVDVPPVPGSSLGLAVVTARGGLCVARLGDWIDLAGVVLARPNLAGWFEHGRLG</sequence>
<proteinExistence type="predicted"/>
<reference evidence="2" key="1">
    <citation type="journal article" date="2005" name="Nature">
        <title>The map-based sequence of the rice genome.</title>
        <authorList>
            <consortium name="International rice genome sequencing project (IRGSP)"/>
            <person name="Matsumoto T."/>
            <person name="Wu J."/>
            <person name="Kanamori H."/>
            <person name="Katayose Y."/>
            <person name="Fujisawa M."/>
            <person name="Namiki N."/>
            <person name="Mizuno H."/>
            <person name="Yamamoto K."/>
            <person name="Antonio B.A."/>
            <person name="Baba T."/>
            <person name="Sakata K."/>
            <person name="Nagamura Y."/>
            <person name="Aoki H."/>
            <person name="Arikawa K."/>
            <person name="Arita K."/>
            <person name="Bito T."/>
            <person name="Chiden Y."/>
            <person name="Fujitsuka N."/>
            <person name="Fukunaka R."/>
            <person name="Hamada M."/>
            <person name="Harada C."/>
            <person name="Hayashi A."/>
            <person name="Hijishita S."/>
            <person name="Honda M."/>
            <person name="Hosokawa S."/>
            <person name="Ichikawa Y."/>
            <person name="Idonuma A."/>
            <person name="Iijima M."/>
            <person name="Ikeda M."/>
            <person name="Ikeno M."/>
            <person name="Ito K."/>
            <person name="Ito S."/>
            <person name="Ito T."/>
            <person name="Ito Y."/>
            <person name="Ito Y."/>
            <person name="Iwabuchi A."/>
            <person name="Kamiya K."/>
            <person name="Karasawa W."/>
            <person name="Kurita K."/>
            <person name="Katagiri S."/>
            <person name="Kikuta A."/>
            <person name="Kobayashi H."/>
            <person name="Kobayashi N."/>
            <person name="Machita K."/>
            <person name="Maehara T."/>
            <person name="Masukawa M."/>
            <person name="Mizubayashi T."/>
            <person name="Mukai Y."/>
            <person name="Nagasaki H."/>
            <person name="Nagata Y."/>
            <person name="Naito S."/>
            <person name="Nakashima M."/>
            <person name="Nakama Y."/>
            <person name="Nakamichi Y."/>
            <person name="Nakamura M."/>
            <person name="Meguro A."/>
            <person name="Negishi M."/>
            <person name="Ohta I."/>
            <person name="Ohta T."/>
            <person name="Okamoto M."/>
            <person name="Ono N."/>
            <person name="Saji S."/>
            <person name="Sakaguchi M."/>
            <person name="Sakai K."/>
            <person name="Shibata M."/>
            <person name="Shimokawa T."/>
            <person name="Song J."/>
            <person name="Takazaki Y."/>
            <person name="Terasawa K."/>
            <person name="Tsugane M."/>
            <person name="Tsuji K."/>
            <person name="Ueda S."/>
            <person name="Waki K."/>
            <person name="Yamagata H."/>
            <person name="Yamamoto M."/>
            <person name="Yamamoto S."/>
            <person name="Yamane H."/>
            <person name="Yoshiki S."/>
            <person name="Yoshihara R."/>
            <person name="Yukawa K."/>
            <person name="Zhong H."/>
            <person name="Yano M."/>
            <person name="Yuan Q."/>
            <person name="Ouyang S."/>
            <person name="Liu J."/>
            <person name="Jones K.M."/>
            <person name="Gansberger K."/>
            <person name="Moffat K."/>
            <person name="Hill J."/>
            <person name="Bera J."/>
            <person name="Fadrosh D."/>
            <person name="Jin S."/>
            <person name="Johri S."/>
            <person name="Kim M."/>
            <person name="Overton L."/>
            <person name="Reardon M."/>
            <person name="Tsitrin T."/>
            <person name="Vuong H."/>
            <person name="Weaver B."/>
            <person name="Ciecko A."/>
            <person name="Tallon L."/>
            <person name="Jackson J."/>
            <person name="Pai G."/>
            <person name="Aken S.V."/>
            <person name="Utterback T."/>
            <person name="Reidmuller S."/>
            <person name="Feldblyum T."/>
            <person name="Hsiao J."/>
            <person name="Zismann V."/>
            <person name="Iobst S."/>
            <person name="de Vazeille A.R."/>
            <person name="Buell C.R."/>
            <person name="Ying K."/>
            <person name="Li Y."/>
            <person name="Lu T."/>
            <person name="Huang Y."/>
            <person name="Zhao Q."/>
            <person name="Feng Q."/>
            <person name="Zhang L."/>
            <person name="Zhu J."/>
            <person name="Weng Q."/>
            <person name="Mu J."/>
            <person name="Lu Y."/>
            <person name="Fan D."/>
            <person name="Liu Y."/>
            <person name="Guan J."/>
            <person name="Zhang Y."/>
            <person name="Yu S."/>
            <person name="Liu X."/>
            <person name="Zhang Y."/>
            <person name="Hong G."/>
            <person name="Han B."/>
            <person name="Choisne N."/>
            <person name="Demange N."/>
            <person name="Orjeda G."/>
            <person name="Samain S."/>
            <person name="Cattolico L."/>
            <person name="Pelletier E."/>
            <person name="Couloux A."/>
            <person name="Segurens B."/>
            <person name="Wincker P."/>
            <person name="D'Hont A."/>
            <person name="Scarpelli C."/>
            <person name="Weissenbach J."/>
            <person name="Salanoubat M."/>
            <person name="Quetier F."/>
            <person name="Yu Y."/>
            <person name="Kim H.R."/>
            <person name="Rambo T."/>
            <person name="Currie J."/>
            <person name="Collura K."/>
            <person name="Luo M."/>
            <person name="Yang T."/>
            <person name="Ammiraju J.S.S."/>
            <person name="Engler F."/>
            <person name="Soderlund C."/>
            <person name="Wing R.A."/>
            <person name="Palmer L.E."/>
            <person name="de la Bastide M."/>
            <person name="Spiegel L."/>
            <person name="Nascimento L."/>
            <person name="Zutavern T."/>
            <person name="O'Shaughnessy A."/>
            <person name="Dike S."/>
            <person name="Dedhia N."/>
            <person name="Preston R."/>
            <person name="Balija V."/>
            <person name="McCombie W.R."/>
            <person name="Chow T."/>
            <person name="Chen H."/>
            <person name="Chung M."/>
            <person name="Chen C."/>
            <person name="Shaw J."/>
            <person name="Wu H."/>
            <person name="Hsiao K."/>
            <person name="Chao Y."/>
            <person name="Chu M."/>
            <person name="Cheng C."/>
            <person name="Hour A."/>
            <person name="Lee P."/>
            <person name="Lin S."/>
            <person name="Lin Y."/>
            <person name="Liou J."/>
            <person name="Liu S."/>
            <person name="Hsing Y."/>
            <person name="Raghuvanshi S."/>
            <person name="Mohanty A."/>
            <person name="Bharti A.K."/>
            <person name="Gaur A."/>
            <person name="Gupta V."/>
            <person name="Kumar D."/>
            <person name="Ravi V."/>
            <person name="Vij S."/>
            <person name="Kapur A."/>
            <person name="Khurana P."/>
            <person name="Khurana P."/>
            <person name="Khurana J.P."/>
            <person name="Tyagi A.K."/>
            <person name="Gaikwad K."/>
            <person name="Singh A."/>
            <person name="Dalal V."/>
            <person name="Srivastava S."/>
            <person name="Dixit A."/>
            <person name="Pal A.K."/>
            <person name="Ghazi I.A."/>
            <person name="Yadav M."/>
            <person name="Pandit A."/>
            <person name="Bhargava A."/>
            <person name="Sureshbabu K."/>
            <person name="Batra K."/>
            <person name="Sharma T.R."/>
            <person name="Mohapatra T."/>
            <person name="Singh N.K."/>
            <person name="Messing J."/>
            <person name="Nelson A.B."/>
            <person name="Fuks G."/>
            <person name="Kavchok S."/>
            <person name="Keizer G."/>
            <person name="Linton E."/>
            <person name="Llaca V."/>
            <person name="Song R."/>
            <person name="Tanyolac B."/>
            <person name="Young S."/>
            <person name="Ho-Il K."/>
            <person name="Hahn J.H."/>
            <person name="Sangsakoo G."/>
            <person name="Vanavichit A."/>
            <person name="de Mattos Luiz.A.T."/>
            <person name="Zimmer P.D."/>
            <person name="Malone G."/>
            <person name="Dellagostin O."/>
            <person name="de Oliveira A.C."/>
            <person name="Bevan M."/>
            <person name="Bancroft I."/>
            <person name="Minx P."/>
            <person name="Cordum H."/>
            <person name="Wilson R."/>
            <person name="Cheng Z."/>
            <person name="Jin W."/>
            <person name="Jiang J."/>
            <person name="Leong S.A."/>
            <person name="Iwama H."/>
            <person name="Gojobori T."/>
            <person name="Itoh T."/>
            <person name="Niimura Y."/>
            <person name="Fujii Y."/>
            <person name="Habara T."/>
            <person name="Sakai H."/>
            <person name="Sato Y."/>
            <person name="Wilson G."/>
            <person name="Kumar K."/>
            <person name="McCouch S."/>
            <person name="Juretic N."/>
            <person name="Hoen D."/>
            <person name="Wright S."/>
            <person name="Bruskiewich R."/>
            <person name="Bureau T."/>
            <person name="Miyao A."/>
            <person name="Hirochika H."/>
            <person name="Nishikawa T."/>
            <person name="Kadowaki K."/>
            <person name="Sugiura M."/>
            <person name="Burr B."/>
            <person name="Sasaki T."/>
        </authorList>
    </citation>
    <scope>NUCLEOTIDE SEQUENCE [LARGE SCALE GENOMIC DNA]</scope>
    <source>
        <strain evidence="2">cv. Nipponbare</strain>
    </source>
</reference>
<dbReference type="Proteomes" id="UP000000763">
    <property type="component" value="Chromosome 2"/>
</dbReference>
<reference evidence="2" key="2">
    <citation type="journal article" date="2008" name="Nucleic Acids Res.">
        <title>The rice annotation project database (RAP-DB): 2008 update.</title>
        <authorList>
            <consortium name="The rice annotation project (RAP)"/>
        </authorList>
    </citation>
    <scope>GENOME REANNOTATION</scope>
    <source>
        <strain evidence="2">cv. Nipponbare</strain>
    </source>
</reference>